<dbReference type="OrthoDB" id="9803436at2"/>
<dbReference type="NCBIfam" id="TIGR00512">
    <property type="entry name" value="salvage_mtnA"/>
    <property type="match status" value="1"/>
</dbReference>
<dbReference type="AlphaFoldDB" id="A0A4Y7RTQ6"/>
<accession>A0A4Y7RTQ6</accession>
<reference evidence="5 6" key="1">
    <citation type="journal article" date="2018" name="Environ. Microbiol.">
        <title>Novel energy conservation strategies and behaviour of Pelotomaculum schinkii driving syntrophic propionate catabolism.</title>
        <authorList>
            <person name="Hidalgo-Ahumada C.A.P."/>
            <person name="Nobu M.K."/>
            <person name="Narihiro T."/>
            <person name="Tamaki H."/>
            <person name="Liu W.T."/>
            <person name="Kamagata Y."/>
            <person name="Stams A.J.M."/>
            <person name="Imachi H."/>
            <person name="Sousa D.Z."/>
        </authorList>
    </citation>
    <scope>NUCLEOTIDE SEQUENCE [LARGE SCALE GENOMIC DNA]</scope>
    <source>
        <strain evidence="5 6">MGP</strain>
    </source>
</reference>
<comment type="pathway">
    <text evidence="4">Amino-acid biosynthesis; L-methionine biosynthesis via salvage pathway; L-methionine from S-methyl-5-thio-alpha-D-ribose 1-phosphate: step 1/6.</text>
</comment>
<dbReference type="GO" id="GO:0046523">
    <property type="term" value="F:S-methyl-5-thioribose-1-phosphate isomerase activity"/>
    <property type="evidence" value="ECO:0007669"/>
    <property type="project" value="UniProtKB-UniRule"/>
</dbReference>
<feature type="binding site" evidence="4">
    <location>
        <position position="197"/>
    </location>
    <ligand>
        <name>substrate</name>
    </ligand>
</feature>
<proteinExistence type="inferred from homology"/>
<comment type="function">
    <text evidence="4">Catalyzes the interconversion of methylthioribose-1-phosphate (MTR-1-P) into methylthioribulose-1-phosphate (MTRu-1-P).</text>
</comment>
<dbReference type="UniPathway" id="UPA00904">
    <property type="reaction ID" value="UER00874"/>
</dbReference>
<protein>
    <recommendedName>
        <fullName evidence="4">Methylthioribose-1-phosphate isomerase</fullName>
        <shortName evidence="4">M1Pi</shortName>
        <shortName evidence="4">MTR-1-P isomerase</shortName>
        <ecNumber evidence="4">5.3.1.23</ecNumber>
    </recommendedName>
    <alternativeName>
        <fullName evidence="4">S-methyl-5-thioribose-1-phosphate isomerase</fullName>
    </alternativeName>
</protein>
<dbReference type="Gene3D" id="3.40.50.10470">
    <property type="entry name" value="Translation initiation factor eif-2b, domain 2"/>
    <property type="match status" value="1"/>
</dbReference>
<sequence>MLETMRWLPGENCLELLDQTRLPSEVAFIKCRSYRDVAAAIKKLAVRGAPAIGAAAAYGLVLAAQEAAACSYKEMIKSLETAAGELKSTRPTAVNLSWALERMLGRLREAASRDLALLGGLLLEEAHAIYNEDLAGNRKMGEYGQVLIPPKASILTHCNAGALATAGYGTALGVIRAAKEAGKEISVFADETRPLLQGARLTAWEMLQDSIPVTLITDSMVGYLMAKGKVDLVIVGADRITANGDVANKIGTYGVAVLARTHGLPFYVAAPVSTVDLSLDSGDKIPIEEREQNEITHLAGCQVAPAGVQVWNPAFDVTPNHLVTAIITERGIIRPPYQENLRKTIGQDN</sequence>
<feature type="binding site" evidence="4">
    <location>
        <begin position="47"/>
        <end position="49"/>
    </location>
    <ligand>
        <name>substrate</name>
    </ligand>
</feature>
<dbReference type="PANTHER" id="PTHR43475">
    <property type="entry name" value="METHYLTHIORIBOSE-1-PHOSPHATE ISOMERASE"/>
    <property type="match status" value="1"/>
</dbReference>
<keyword evidence="3 4" id="KW-0413">Isomerase</keyword>
<dbReference type="FunFam" id="3.40.50.10470:FF:000010">
    <property type="entry name" value="Methylthioribose-1-phosphate isomerase"/>
    <property type="match status" value="1"/>
</dbReference>
<dbReference type="HAMAP" id="MF_01678">
    <property type="entry name" value="Salvage_MtnA"/>
    <property type="match status" value="1"/>
</dbReference>
<comment type="catalytic activity">
    <reaction evidence="4">
        <text>5-(methylsulfanyl)-alpha-D-ribose 1-phosphate = 5-(methylsulfanyl)-D-ribulose 1-phosphate</text>
        <dbReference type="Rhea" id="RHEA:19989"/>
        <dbReference type="ChEBI" id="CHEBI:58533"/>
        <dbReference type="ChEBI" id="CHEBI:58548"/>
        <dbReference type="EC" id="5.3.1.23"/>
    </reaction>
</comment>
<feature type="binding site" evidence="4">
    <location>
        <position position="90"/>
    </location>
    <ligand>
        <name>substrate</name>
    </ligand>
</feature>
<evidence type="ECO:0000256" key="1">
    <source>
        <dbReference type="ARBA" id="ARBA00022605"/>
    </source>
</evidence>
<dbReference type="InterPro" id="IPR000649">
    <property type="entry name" value="IF-2B-related"/>
</dbReference>
<dbReference type="EMBL" id="QFFZ01000009">
    <property type="protein sequence ID" value="TEB12072.1"/>
    <property type="molecule type" value="Genomic_DNA"/>
</dbReference>
<comment type="similarity">
    <text evidence="4">Belongs to the EIF-2B alpha/beta/delta subunits family. MtnA subfamily.</text>
</comment>
<evidence type="ECO:0000256" key="3">
    <source>
        <dbReference type="ARBA" id="ARBA00023235"/>
    </source>
</evidence>
<keyword evidence="1 4" id="KW-0028">Amino-acid biosynthesis</keyword>
<dbReference type="NCBIfam" id="NF004326">
    <property type="entry name" value="PRK05720.1"/>
    <property type="match status" value="1"/>
</dbReference>
<dbReference type="EC" id="5.3.1.23" evidence="4"/>
<dbReference type="InterPro" id="IPR011559">
    <property type="entry name" value="Initiation_fac_2B_a/b/d"/>
</dbReference>
<dbReference type="SUPFAM" id="SSF100950">
    <property type="entry name" value="NagB/RpiA/CoA transferase-like"/>
    <property type="match status" value="1"/>
</dbReference>
<dbReference type="FunFam" id="1.20.120.420:FF:000003">
    <property type="entry name" value="Methylthioribose-1-phosphate isomerase"/>
    <property type="match status" value="1"/>
</dbReference>
<dbReference type="Proteomes" id="UP000297597">
    <property type="component" value="Unassembled WGS sequence"/>
</dbReference>
<organism evidence="5 6">
    <name type="scientific">Pelotomaculum propionicicum</name>
    <dbReference type="NCBI Taxonomy" id="258475"/>
    <lineage>
        <taxon>Bacteria</taxon>
        <taxon>Bacillati</taxon>
        <taxon>Bacillota</taxon>
        <taxon>Clostridia</taxon>
        <taxon>Eubacteriales</taxon>
        <taxon>Desulfotomaculaceae</taxon>
        <taxon>Pelotomaculum</taxon>
    </lineage>
</organism>
<dbReference type="PANTHER" id="PTHR43475:SF1">
    <property type="entry name" value="METHYLTHIORIBOSE-1-PHOSPHATE ISOMERASE"/>
    <property type="match status" value="1"/>
</dbReference>
<dbReference type="RefSeq" id="WP_134213097.1">
    <property type="nucleotide sequence ID" value="NZ_QFFZ01000009.1"/>
</dbReference>
<name>A0A4Y7RTQ6_9FIRM</name>
<dbReference type="Gene3D" id="1.20.120.420">
    <property type="entry name" value="translation initiation factor eif-2b, domain 1"/>
    <property type="match status" value="1"/>
</dbReference>
<feature type="binding site" evidence="4">
    <location>
        <begin position="248"/>
        <end position="249"/>
    </location>
    <ligand>
        <name>substrate</name>
    </ligand>
</feature>
<feature type="active site" description="Proton donor" evidence="4">
    <location>
        <position position="238"/>
    </location>
</feature>
<evidence type="ECO:0000256" key="4">
    <source>
        <dbReference type="HAMAP-Rule" id="MF_01678"/>
    </source>
</evidence>
<comment type="caution">
    <text evidence="5">The sequence shown here is derived from an EMBL/GenBank/DDBJ whole genome shotgun (WGS) entry which is preliminary data.</text>
</comment>
<dbReference type="GO" id="GO:0019509">
    <property type="term" value="P:L-methionine salvage from methylthioadenosine"/>
    <property type="evidence" value="ECO:0007669"/>
    <property type="project" value="UniProtKB-UniRule"/>
</dbReference>
<gene>
    <name evidence="4 5" type="primary">mtnA</name>
    <name evidence="5" type="ORF">Pmgp_01228</name>
</gene>
<dbReference type="InterPro" id="IPR037171">
    <property type="entry name" value="NagB/RpiA_transferase-like"/>
</dbReference>
<dbReference type="InterPro" id="IPR005251">
    <property type="entry name" value="IF-M1Pi"/>
</dbReference>
<evidence type="ECO:0000256" key="2">
    <source>
        <dbReference type="ARBA" id="ARBA00023167"/>
    </source>
</evidence>
<dbReference type="InterPro" id="IPR042529">
    <property type="entry name" value="IF_2B-like_C"/>
</dbReference>
<keyword evidence="6" id="KW-1185">Reference proteome</keyword>
<evidence type="ECO:0000313" key="5">
    <source>
        <dbReference type="EMBL" id="TEB12072.1"/>
    </source>
</evidence>
<dbReference type="NCBIfam" id="TIGR00524">
    <property type="entry name" value="eIF-2B_rel"/>
    <property type="match status" value="1"/>
</dbReference>
<evidence type="ECO:0000313" key="6">
    <source>
        <dbReference type="Proteomes" id="UP000297597"/>
    </source>
</evidence>
<dbReference type="InterPro" id="IPR027363">
    <property type="entry name" value="M1Pi_N"/>
</dbReference>
<keyword evidence="2 4" id="KW-0486">Methionine biosynthesis</keyword>
<dbReference type="Pfam" id="PF01008">
    <property type="entry name" value="IF-2B"/>
    <property type="match status" value="1"/>
</dbReference>
<feature type="site" description="Transition state stabilizer" evidence="4">
    <location>
        <position position="158"/>
    </location>
</feature>